<keyword evidence="1" id="KW-0472">Membrane</keyword>
<keyword evidence="3" id="KW-1185">Reference proteome</keyword>
<evidence type="ECO:0000313" key="3">
    <source>
        <dbReference type="Proteomes" id="UP000318081"/>
    </source>
</evidence>
<dbReference type="EMBL" id="CP036432">
    <property type="protein sequence ID" value="QDV85842.1"/>
    <property type="molecule type" value="Genomic_DNA"/>
</dbReference>
<feature type="transmembrane region" description="Helical" evidence="1">
    <location>
        <begin position="23"/>
        <end position="41"/>
    </location>
</feature>
<dbReference type="RefSeq" id="WP_145216116.1">
    <property type="nucleotide sequence ID" value="NZ_CP036432.1"/>
</dbReference>
<dbReference type="Proteomes" id="UP000318081">
    <property type="component" value="Chromosome"/>
</dbReference>
<reference evidence="2 3" key="1">
    <citation type="submission" date="2019-02" db="EMBL/GenBank/DDBJ databases">
        <title>Deep-cultivation of Planctomycetes and their phenomic and genomic characterization uncovers novel biology.</title>
        <authorList>
            <person name="Wiegand S."/>
            <person name="Jogler M."/>
            <person name="Boedeker C."/>
            <person name="Pinto D."/>
            <person name="Vollmers J."/>
            <person name="Rivas-Marin E."/>
            <person name="Kohn T."/>
            <person name="Peeters S.H."/>
            <person name="Heuer A."/>
            <person name="Rast P."/>
            <person name="Oberbeckmann S."/>
            <person name="Bunk B."/>
            <person name="Jeske O."/>
            <person name="Meyerdierks A."/>
            <person name="Storesund J.E."/>
            <person name="Kallscheuer N."/>
            <person name="Luecker S."/>
            <person name="Lage O.M."/>
            <person name="Pohl T."/>
            <person name="Merkel B.J."/>
            <person name="Hornburger P."/>
            <person name="Mueller R.-W."/>
            <person name="Bruemmer F."/>
            <person name="Labrenz M."/>
            <person name="Spormann A.M."/>
            <person name="Op den Camp H."/>
            <person name="Overmann J."/>
            <person name="Amann R."/>
            <person name="Jetten M.S.M."/>
            <person name="Mascher T."/>
            <person name="Medema M.H."/>
            <person name="Devos D.P."/>
            <person name="Kaster A.-K."/>
            <person name="Ovreas L."/>
            <person name="Rohde M."/>
            <person name="Galperin M.Y."/>
            <person name="Jogler C."/>
        </authorList>
    </citation>
    <scope>NUCLEOTIDE SEQUENCE [LARGE SCALE GENOMIC DNA]</scope>
    <source>
        <strain evidence="2 3">TBK1r</strain>
    </source>
</reference>
<proteinExistence type="predicted"/>
<protein>
    <submittedName>
        <fullName evidence="2">Uncharacterized protein</fullName>
    </submittedName>
</protein>
<sequence length="69" mass="7523">MLVLGGLAFVAMLKKFRENRKFSIALLVGSVIVFALMARVGNLGGRIQHEEIKGLEQEAQRAGANPKTK</sequence>
<keyword evidence="1" id="KW-1133">Transmembrane helix</keyword>
<keyword evidence="1" id="KW-0812">Transmembrane</keyword>
<name>A0ABX5XVU2_9BACT</name>
<organism evidence="2 3">
    <name type="scientific">Stieleria magnilauensis</name>
    <dbReference type="NCBI Taxonomy" id="2527963"/>
    <lineage>
        <taxon>Bacteria</taxon>
        <taxon>Pseudomonadati</taxon>
        <taxon>Planctomycetota</taxon>
        <taxon>Planctomycetia</taxon>
        <taxon>Pirellulales</taxon>
        <taxon>Pirellulaceae</taxon>
        <taxon>Stieleria</taxon>
    </lineage>
</organism>
<evidence type="ECO:0000256" key="1">
    <source>
        <dbReference type="SAM" id="Phobius"/>
    </source>
</evidence>
<gene>
    <name evidence="2" type="ORF">TBK1r_48580</name>
</gene>
<evidence type="ECO:0000313" key="2">
    <source>
        <dbReference type="EMBL" id="QDV85842.1"/>
    </source>
</evidence>
<accession>A0ABX5XVU2</accession>